<dbReference type="Pfam" id="PF01266">
    <property type="entry name" value="DAO"/>
    <property type="match status" value="1"/>
</dbReference>
<evidence type="ECO:0000256" key="1">
    <source>
        <dbReference type="ARBA" id="ARBA00023002"/>
    </source>
</evidence>
<feature type="transmembrane region" description="Helical" evidence="2">
    <location>
        <begin position="7"/>
        <end position="24"/>
    </location>
</feature>
<evidence type="ECO:0000313" key="5">
    <source>
        <dbReference type="Proteomes" id="UP000184363"/>
    </source>
</evidence>
<dbReference type="AlphaFoldDB" id="A0A1M6XX20"/>
<keyword evidence="1" id="KW-0560">Oxidoreductase</keyword>
<dbReference type="STRING" id="1848.SAMN05443637_11846"/>
<evidence type="ECO:0000259" key="3">
    <source>
        <dbReference type="Pfam" id="PF01266"/>
    </source>
</evidence>
<dbReference type="GO" id="GO:0005737">
    <property type="term" value="C:cytoplasm"/>
    <property type="evidence" value="ECO:0007669"/>
    <property type="project" value="TreeGrafter"/>
</dbReference>
<dbReference type="Gene3D" id="3.30.9.10">
    <property type="entry name" value="D-Amino Acid Oxidase, subunit A, domain 2"/>
    <property type="match status" value="1"/>
</dbReference>
<dbReference type="GO" id="GO:0016491">
    <property type="term" value="F:oxidoreductase activity"/>
    <property type="evidence" value="ECO:0007669"/>
    <property type="project" value="UniProtKB-KW"/>
</dbReference>
<evidence type="ECO:0000313" key="4">
    <source>
        <dbReference type="EMBL" id="SHL10375.1"/>
    </source>
</evidence>
<dbReference type="InterPro" id="IPR036188">
    <property type="entry name" value="FAD/NAD-bd_sf"/>
</dbReference>
<dbReference type="EMBL" id="FRAP01000018">
    <property type="protein sequence ID" value="SHL10375.1"/>
    <property type="molecule type" value="Genomic_DNA"/>
</dbReference>
<dbReference type="RefSeq" id="WP_073459012.1">
    <property type="nucleotide sequence ID" value="NZ_CALGVN010000037.1"/>
</dbReference>
<dbReference type="PANTHER" id="PTHR13847">
    <property type="entry name" value="SARCOSINE DEHYDROGENASE-RELATED"/>
    <property type="match status" value="1"/>
</dbReference>
<keyword evidence="2" id="KW-0812">Transmembrane</keyword>
<gene>
    <name evidence="4" type="ORF">SAMN05443637_11846</name>
</gene>
<dbReference type="SUPFAM" id="SSF54373">
    <property type="entry name" value="FAD-linked reductases, C-terminal domain"/>
    <property type="match status" value="1"/>
</dbReference>
<dbReference type="PROSITE" id="PS51257">
    <property type="entry name" value="PROKAR_LIPOPROTEIN"/>
    <property type="match status" value="1"/>
</dbReference>
<feature type="domain" description="FAD dependent oxidoreductase" evidence="3">
    <location>
        <begin position="7"/>
        <end position="391"/>
    </location>
</feature>
<sequence length="412" mass="43164">MTREPRHVIVVGAGIVGLSCAWYLQRRGAEVTVLDRSGVAAGASWGNAGYLAPAMSVPLPEPAILKEGLRGLASPDSPLSIDPRPSREAAAFVAGFARNSTARRWERGLRSLAPLAARALAAFDELADGGVALETHDAPIRVGLRPQDDAAGLIHELDAARAAGQVVDYKEVPVAAPFSALVATSYEVAGQRFVDPGRVVTALADAVRADGGRIVEGAAARTIGFGPRGLQVDTWAGPPHVGDAVVLATGAWIPELGRRLGVRVPVVAGRGYSCTVSLAEPLRTPVYLPGVRVAITPYRDGARLAGTMEITDRDAPFRERRLTAILDSAEPLLDGLDRGSVRDRWVGPRPLTPDGLPVIGRTRVPGVYVAGGHGMWGLTLGPITGRLLADLVVSGTAPAELAPFDPGRNPLR</sequence>
<dbReference type="Proteomes" id="UP000184363">
    <property type="component" value="Unassembled WGS sequence"/>
</dbReference>
<dbReference type="PANTHER" id="PTHR13847:SF289">
    <property type="entry name" value="GLYCINE OXIDASE"/>
    <property type="match status" value="1"/>
</dbReference>
<organism evidence="4 5">
    <name type="scientific">Pseudonocardia thermophila</name>
    <dbReference type="NCBI Taxonomy" id="1848"/>
    <lineage>
        <taxon>Bacteria</taxon>
        <taxon>Bacillati</taxon>
        <taxon>Actinomycetota</taxon>
        <taxon>Actinomycetes</taxon>
        <taxon>Pseudonocardiales</taxon>
        <taxon>Pseudonocardiaceae</taxon>
        <taxon>Pseudonocardia</taxon>
    </lineage>
</organism>
<keyword evidence="2" id="KW-0472">Membrane</keyword>
<dbReference type="InterPro" id="IPR006076">
    <property type="entry name" value="FAD-dep_OxRdtase"/>
</dbReference>
<name>A0A1M6XX20_PSETH</name>
<protein>
    <submittedName>
        <fullName evidence="4">D-amino-acid dehydrogenase</fullName>
    </submittedName>
</protein>
<proteinExistence type="predicted"/>
<dbReference type="OrthoDB" id="9806257at2"/>
<reference evidence="4 5" key="1">
    <citation type="submission" date="2016-11" db="EMBL/GenBank/DDBJ databases">
        <authorList>
            <person name="Jaros S."/>
            <person name="Januszkiewicz K."/>
            <person name="Wedrychowicz H."/>
        </authorList>
    </citation>
    <scope>NUCLEOTIDE SEQUENCE [LARGE SCALE GENOMIC DNA]</scope>
    <source>
        <strain evidence="4 5">DSM 43832</strain>
    </source>
</reference>
<evidence type="ECO:0000256" key="2">
    <source>
        <dbReference type="SAM" id="Phobius"/>
    </source>
</evidence>
<dbReference type="SUPFAM" id="SSF51971">
    <property type="entry name" value="Nucleotide-binding domain"/>
    <property type="match status" value="1"/>
</dbReference>
<accession>A0A1M6XX20</accession>
<keyword evidence="5" id="KW-1185">Reference proteome</keyword>
<keyword evidence="2" id="KW-1133">Transmembrane helix</keyword>
<dbReference type="Gene3D" id="3.50.50.60">
    <property type="entry name" value="FAD/NAD(P)-binding domain"/>
    <property type="match status" value="2"/>
</dbReference>